<dbReference type="Proteomes" id="UP000237105">
    <property type="component" value="Unassembled WGS sequence"/>
</dbReference>
<keyword evidence="2" id="KW-1185">Reference proteome</keyword>
<evidence type="ECO:0000313" key="1">
    <source>
        <dbReference type="EMBL" id="PON42439.1"/>
    </source>
</evidence>
<proteinExistence type="predicted"/>
<evidence type="ECO:0000313" key="2">
    <source>
        <dbReference type="Proteomes" id="UP000237105"/>
    </source>
</evidence>
<gene>
    <name evidence="1" type="ORF">PanWU01x14_281970</name>
</gene>
<organism evidence="1 2">
    <name type="scientific">Parasponia andersonii</name>
    <name type="common">Sponia andersonii</name>
    <dbReference type="NCBI Taxonomy" id="3476"/>
    <lineage>
        <taxon>Eukaryota</taxon>
        <taxon>Viridiplantae</taxon>
        <taxon>Streptophyta</taxon>
        <taxon>Embryophyta</taxon>
        <taxon>Tracheophyta</taxon>
        <taxon>Spermatophyta</taxon>
        <taxon>Magnoliopsida</taxon>
        <taxon>eudicotyledons</taxon>
        <taxon>Gunneridae</taxon>
        <taxon>Pentapetalae</taxon>
        <taxon>rosids</taxon>
        <taxon>fabids</taxon>
        <taxon>Rosales</taxon>
        <taxon>Cannabaceae</taxon>
        <taxon>Parasponia</taxon>
    </lineage>
</organism>
<name>A0A2P5B0W4_PARAD</name>
<accession>A0A2P5B0W4</accession>
<comment type="caution">
    <text evidence="1">The sequence shown here is derived from an EMBL/GenBank/DDBJ whole genome shotgun (WGS) entry which is preliminary data.</text>
</comment>
<dbReference type="EMBL" id="JXTB01000392">
    <property type="protein sequence ID" value="PON42439.1"/>
    <property type="molecule type" value="Genomic_DNA"/>
</dbReference>
<dbReference type="OrthoDB" id="10410200at2759"/>
<protein>
    <submittedName>
        <fullName evidence="1">Uncharacterized protein</fullName>
    </submittedName>
</protein>
<dbReference type="AlphaFoldDB" id="A0A2P5B0W4"/>
<sequence>MSYEISNVSFVVLLRSKLAREASVTKTCISLRLPKMMAKMRTATRRRQKLAARRKKQNWKSTQQQCFLGGGGGSGGGSCGPLDWGWTLTMADDPTVMDNVPFLLLNDAWYIVKYLEGYYRIYRRSERYTFLPKMVVTAARVQS</sequence>
<reference evidence="2" key="1">
    <citation type="submission" date="2016-06" db="EMBL/GenBank/DDBJ databases">
        <title>Parallel loss of symbiosis genes in relatives of nitrogen-fixing non-legume Parasponia.</title>
        <authorList>
            <person name="Van Velzen R."/>
            <person name="Holmer R."/>
            <person name="Bu F."/>
            <person name="Rutten L."/>
            <person name="Van Zeijl A."/>
            <person name="Liu W."/>
            <person name="Santuari L."/>
            <person name="Cao Q."/>
            <person name="Sharma T."/>
            <person name="Shen D."/>
            <person name="Roswanjaya Y."/>
            <person name="Wardhani T."/>
            <person name="Kalhor M.S."/>
            <person name="Jansen J."/>
            <person name="Van den Hoogen J."/>
            <person name="Gungor B."/>
            <person name="Hartog M."/>
            <person name="Hontelez J."/>
            <person name="Verver J."/>
            <person name="Yang W.-C."/>
            <person name="Schijlen E."/>
            <person name="Repin R."/>
            <person name="Schilthuizen M."/>
            <person name="Schranz E."/>
            <person name="Heidstra R."/>
            <person name="Miyata K."/>
            <person name="Fedorova E."/>
            <person name="Kohlen W."/>
            <person name="Bisseling T."/>
            <person name="Smit S."/>
            <person name="Geurts R."/>
        </authorList>
    </citation>
    <scope>NUCLEOTIDE SEQUENCE [LARGE SCALE GENOMIC DNA]</scope>
    <source>
        <strain evidence="2">cv. WU1-14</strain>
    </source>
</reference>